<evidence type="ECO:0000313" key="2">
    <source>
        <dbReference type="Proteomes" id="UP000007151"/>
    </source>
</evidence>
<comment type="caution">
    <text evidence="1">The sequence shown here is derived from an EMBL/GenBank/DDBJ whole genome shotgun (WGS) entry which is preliminary data.</text>
</comment>
<evidence type="ECO:0000313" key="1">
    <source>
        <dbReference type="EMBL" id="OWR50884.1"/>
    </source>
</evidence>
<dbReference type="KEGG" id="dpl:KGM_213179"/>
<proteinExistence type="predicted"/>
<organism evidence="1 2">
    <name type="scientific">Danaus plexippus plexippus</name>
    <dbReference type="NCBI Taxonomy" id="278856"/>
    <lineage>
        <taxon>Eukaryota</taxon>
        <taxon>Metazoa</taxon>
        <taxon>Ecdysozoa</taxon>
        <taxon>Arthropoda</taxon>
        <taxon>Hexapoda</taxon>
        <taxon>Insecta</taxon>
        <taxon>Pterygota</taxon>
        <taxon>Neoptera</taxon>
        <taxon>Endopterygota</taxon>
        <taxon>Lepidoptera</taxon>
        <taxon>Glossata</taxon>
        <taxon>Ditrysia</taxon>
        <taxon>Papilionoidea</taxon>
        <taxon>Nymphalidae</taxon>
        <taxon>Danainae</taxon>
        <taxon>Danaini</taxon>
        <taxon>Danaina</taxon>
        <taxon>Danaus</taxon>
        <taxon>Danaus</taxon>
    </lineage>
</organism>
<dbReference type="AlphaFoldDB" id="A0A212FAW9"/>
<name>A0A212FAW9_DANPL</name>
<dbReference type="InParanoid" id="A0A212FAW9"/>
<reference evidence="1 2" key="1">
    <citation type="journal article" date="2011" name="Cell">
        <title>The monarch butterfly genome yields insights into long-distance migration.</title>
        <authorList>
            <person name="Zhan S."/>
            <person name="Merlin C."/>
            <person name="Boore J.L."/>
            <person name="Reppert S.M."/>
        </authorList>
    </citation>
    <scope>NUCLEOTIDE SEQUENCE [LARGE SCALE GENOMIC DNA]</scope>
    <source>
        <strain evidence="1">F-2</strain>
    </source>
</reference>
<sequence>MAMDCSLGLLQGELLTEHAMYDAQRHRHGEPARCDLVSEALELSRASLPSLLDAGRLDASGYECIRIQGAVSG</sequence>
<gene>
    <name evidence="1" type="ORF">KGM_213179</name>
</gene>
<accession>A0A212FAW9</accession>
<keyword evidence="2" id="KW-1185">Reference proteome</keyword>
<protein>
    <submittedName>
        <fullName evidence="1">Uncharacterized protein</fullName>
    </submittedName>
</protein>
<dbReference type="EMBL" id="AGBW02009414">
    <property type="protein sequence ID" value="OWR50884.1"/>
    <property type="molecule type" value="Genomic_DNA"/>
</dbReference>
<dbReference type="Proteomes" id="UP000007151">
    <property type="component" value="Unassembled WGS sequence"/>
</dbReference>